<proteinExistence type="predicted"/>
<gene>
    <name evidence="2" type="ORF">SAMN04490244_102201</name>
</gene>
<accession>A0A1H9RBE9</accession>
<evidence type="ECO:0000259" key="1">
    <source>
        <dbReference type="Pfam" id="PF03070"/>
    </source>
</evidence>
<dbReference type="Gene3D" id="1.20.910.10">
    <property type="entry name" value="Heme oxygenase-like"/>
    <property type="match status" value="1"/>
</dbReference>
<dbReference type="Proteomes" id="UP000198885">
    <property type="component" value="Unassembled WGS sequence"/>
</dbReference>
<dbReference type="InterPro" id="IPR016084">
    <property type="entry name" value="Haem_Oase-like_multi-hlx"/>
</dbReference>
<dbReference type="PANTHER" id="PTHR43198">
    <property type="entry name" value="BIFUNCTIONAL TH2 PROTEIN"/>
    <property type="match status" value="1"/>
</dbReference>
<dbReference type="PANTHER" id="PTHR43198:SF2">
    <property type="entry name" value="SI:CH1073-67J19.1-RELATED"/>
    <property type="match status" value="1"/>
</dbReference>
<sequence>MSYGQTFAAWRAAAGDDWDAYVRHPFVAGLADGTLPRESFLHYLRQDYVFLVHFARAWALGVTKSETYEEHTLCAQVVYALLHDEMPLHIQTCADEGIGRRALFDTVEAPANLAYTRYVLDAGHSGDLLDLFAALAPCVLGYGEIGARLSGTGGPYAKWIETYAGDEYQSLCRTVGAQIDASVAQRIGTEPEKSPRWSRLCGRFRTATQLEIAFWQMGLDG</sequence>
<dbReference type="RefSeq" id="WP_092688786.1">
    <property type="nucleotide sequence ID" value="NZ_FOGU01000002.1"/>
</dbReference>
<protein>
    <submittedName>
        <fullName evidence="2">Thiaminase (Transcriptional activator TenA)</fullName>
    </submittedName>
</protein>
<dbReference type="EMBL" id="FOGU01000002">
    <property type="protein sequence ID" value="SER70034.1"/>
    <property type="molecule type" value="Genomic_DNA"/>
</dbReference>
<organism evidence="2 3">
    <name type="scientific">Tranquillimonas rosea</name>
    <dbReference type="NCBI Taxonomy" id="641238"/>
    <lineage>
        <taxon>Bacteria</taxon>
        <taxon>Pseudomonadati</taxon>
        <taxon>Pseudomonadota</taxon>
        <taxon>Alphaproteobacteria</taxon>
        <taxon>Rhodobacterales</taxon>
        <taxon>Roseobacteraceae</taxon>
        <taxon>Tranquillimonas</taxon>
    </lineage>
</organism>
<reference evidence="2 3" key="1">
    <citation type="submission" date="2016-10" db="EMBL/GenBank/DDBJ databases">
        <authorList>
            <person name="de Groot N.N."/>
        </authorList>
    </citation>
    <scope>NUCLEOTIDE SEQUENCE [LARGE SCALE GENOMIC DNA]</scope>
    <source>
        <strain evidence="2 3">DSM 23042</strain>
    </source>
</reference>
<dbReference type="OrthoDB" id="34166at2"/>
<feature type="domain" description="Thiaminase-2/PQQC" evidence="1">
    <location>
        <begin position="18"/>
        <end position="220"/>
    </location>
</feature>
<dbReference type="InterPro" id="IPR004305">
    <property type="entry name" value="Thiaminase-2/PQQC"/>
</dbReference>
<evidence type="ECO:0000313" key="2">
    <source>
        <dbReference type="EMBL" id="SER70034.1"/>
    </source>
</evidence>
<evidence type="ECO:0000313" key="3">
    <source>
        <dbReference type="Proteomes" id="UP000198885"/>
    </source>
</evidence>
<dbReference type="Pfam" id="PF03070">
    <property type="entry name" value="TENA_THI-4"/>
    <property type="match status" value="1"/>
</dbReference>
<dbReference type="GO" id="GO:0005829">
    <property type="term" value="C:cytosol"/>
    <property type="evidence" value="ECO:0007669"/>
    <property type="project" value="TreeGrafter"/>
</dbReference>
<dbReference type="STRING" id="641238.SAMN04490244_102201"/>
<dbReference type="SUPFAM" id="SSF48613">
    <property type="entry name" value="Heme oxygenase-like"/>
    <property type="match status" value="1"/>
</dbReference>
<keyword evidence="3" id="KW-1185">Reference proteome</keyword>
<dbReference type="InterPro" id="IPR050967">
    <property type="entry name" value="Thiamine_Salvage_TenA"/>
</dbReference>
<dbReference type="AlphaFoldDB" id="A0A1H9RBE9"/>
<dbReference type="CDD" id="cd19367">
    <property type="entry name" value="TenA_C_ScTHI20-like"/>
    <property type="match status" value="1"/>
</dbReference>
<name>A0A1H9RBE9_9RHOB</name>